<comment type="caution">
    <text evidence="1">The sequence shown here is derived from an EMBL/GenBank/DDBJ whole genome shotgun (WGS) entry which is preliminary data.</text>
</comment>
<sequence>MELRGVAIAEGDVLALSIRLAFELAMGRCTIPLSTTKSDLASHEFGLLREFRAAMVQRGRSRDELNNNLLPKCLPLIEAIGHRMAYESAASGGVPLDLLRLYEVGVVGIDLPWYMDHTSWTRTSHFDAEQKALDDVLQNLDLHLENTGAEPYARAAMLSDSTWSKFVDSLRVYTGTASYSPFHASARL</sequence>
<protein>
    <submittedName>
        <fullName evidence="1">Uncharacterized protein</fullName>
    </submittedName>
</protein>
<proteinExistence type="predicted"/>
<dbReference type="EMBL" id="JAYKXP010000002">
    <property type="protein sequence ID" value="KAK7060954.1"/>
    <property type="molecule type" value="Genomic_DNA"/>
</dbReference>
<keyword evidence="2" id="KW-1185">Reference proteome</keyword>
<reference evidence="1 2" key="1">
    <citation type="submission" date="2024-01" db="EMBL/GenBank/DDBJ databases">
        <title>A draft genome for a cacao thread blight-causing isolate of Paramarasmius palmivorus.</title>
        <authorList>
            <person name="Baruah I.K."/>
            <person name="Bukari Y."/>
            <person name="Amoako-Attah I."/>
            <person name="Meinhardt L.W."/>
            <person name="Bailey B.A."/>
            <person name="Cohen S.P."/>
        </authorList>
    </citation>
    <scope>NUCLEOTIDE SEQUENCE [LARGE SCALE GENOMIC DNA]</scope>
    <source>
        <strain evidence="1 2">GH-12</strain>
    </source>
</reference>
<accession>A0AAW0E8U4</accession>
<organism evidence="1 2">
    <name type="scientific">Paramarasmius palmivorus</name>
    <dbReference type="NCBI Taxonomy" id="297713"/>
    <lineage>
        <taxon>Eukaryota</taxon>
        <taxon>Fungi</taxon>
        <taxon>Dikarya</taxon>
        <taxon>Basidiomycota</taxon>
        <taxon>Agaricomycotina</taxon>
        <taxon>Agaricomycetes</taxon>
        <taxon>Agaricomycetidae</taxon>
        <taxon>Agaricales</taxon>
        <taxon>Marasmiineae</taxon>
        <taxon>Marasmiaceae</taxon>
        <taxon>Paramarasmius</taxon>
    </lineage>
</organism>
<evidence type="ECO:0000313" key="1">
    <source>
        <dbReference type="EMBL" id="KAK7060954.1"/>
    </source>
</evidence>
<name>A0AAW0E8U4_9AGAR</name>
<dbReference type="AlphaFoldDB" id="A0AAW0E8U4"/>
<dbReference type="Proteomes" id="UP001383192">
    <property type="component" value="Unassembled WGS sequence"/>
</dbReference>
<gene>
    <name evidence="1" type="ORF">VNI00_000689</name>
</gene>
<evidence type="ECO:0000313" key="2">
    <source>
        <dbReference type="Proteomes" id="UP001383192"/>
    </source>
</evidence>